<accession>A0ABP8RQX2</accession>
<dbReference type="CDD" id="cd01097">
    <property type="entry name" value="Tetrahydromethanopterin_reductase"/>
    <property type="match status" value="1"/>
</dbReference>
<reference evidence="4" key="1">
    <citation type="journal article" date="2019" name="Int. J. Syst. Evol. Microbiol.">
        <title>The Global Catalogue of Microorganisms (GCM) 10K type strain sequencing project: providing services to taxonomists for standard genome sequencing and annotation.</title>
        <authorList>
            <consortium name="The Broad Institute Genomics Platform"/>
            <consortium name="The Broad Institute Genome Sequencing Center for Infectious Disease"/>
            <person name="Wu L."/>
            <person name="Ma J."/>
        </authorList>
    </citation>
    <scope>NUCLEOTIDE SEQUENCE [LARGE SCALE GENOMIC DNA]</scope>
    <source>
        <strain evidence="4">JCM 17906</strain>
    </source>
</reference>
<organism evidence="3 4">
    <name type="scientific">Pseudonocardia xishanensis</name>
    <dbReference type="NCBI Taxonomy" id="630995"/>
    <lineage>
        <taxon>Bacteria</taxon>
        <taxon>Bacillati</taxon>
        <taxon>Actinomycetota</taxon>
        <taxon>Actinomycetes</taxon>
        <taxon>Pseudonocardiales</taxon>
        <taxon>Pseudonocardiaceae</taxon>
        <taxon>Pseudonocardia</taxon>
    </lineage>
</organism>
<protein>
    <submittedName>
        <fullName evidence="3">LLM class flavin-dependent oxidoreductase</fullName>
    </submittedName>
</protein>
<comment type="caution">
    <text evidence="3">The sequence shown here is derived from an EMBL/GenBank/DDBJ whole genome shotgun (WGS) entry which is preliminary data.</text>
</comment>
<evidence type="ECO:0000313" key="4">
    <source>
        <dbReference type="Proteomes" id="UP001501598"/>
    </source>
</evidence>
<gene>
    <name evidence="3" type="ORF">GCM10023175_24300</name>
</gene>
<dbReference type="InterPro" id="IPR019921">
    <property type="entry name" value="Lucif-like_OxRdtase_Rv2161c"/>
</dbReference>
<name>A0ABP8RQX2_9PSEU</name>
<dbReference type="InterPro" id="IPR051260">
    <property type="entry name" value="Diverse_substr_monoxygenases"/>
</dbReference>
<dbReference type="PANTHER" id="PTHR30011">
    <property type="entry name" value="ALKANESULFONATE MONOOXYGENASE-RELATED"/>
    <property type="match status" value="1"/>
</dbReference>
<dbReference type="InterPro" id="IPR036661">
    <property type="entry name" value="Luciferase-like_sf"/>
</dbReference>
<sequence>MKFVASITMVDPEFYLPLARAAEEAGFDGVSVSDSVGYPRESDSRYPYTADGSREFLERKPFLEPMVALAAMAAVTSTVELIPFVLKLPIRNPVLFAKTATSVAVLSDNRLRLGVGTSPWPDDYALVGLEWKGRGRRFEECIAVLRALQTGDYAEHDGEFYSFPAVRLNPVPDKPIPLLLAGESERLLDRAARIGDGWVSTHRGLAELEELLTRLHTALGAHGRQGEPFDVHVTAGPDVDTIRRLEEIGVTHVHAGYPGPHSPLDREPDSEPLGPKIDRLRRFGDEVIAGFRG</sequence>
<evidence type="ECO:0000259" key="2">
    <source>
        <dbReference type="Pfam" id="PF00296"/>
    </source>
</evidence>
<dbReference type="RefSeq" id="WP_345416180.1">
    <property type="nucleotide sequence ID" value="NZ_BAABGT010000030.1"/>
</dbReference>
<dbReference type="PANTHER" id="PTHR30011:SF32">
    <property type="entry name" value="CONSERVED PROTEIN"/>
    <property type="match status" value="1"/>
</dbReference>
<dbReference type="InterPro" id="IPR011251">
    <property type="entry name" value="Luciferase-like_dom"/>
</dbReference>
<keyword evidence="4" id="KW-1185">Reference proteome</keyword>
<dbReference type="NCBIfam" id="TIGR03619">
    <property type="entry name" value="F420_Rv2161c"/>
    <property type="match status" value="1"/>
</dbReference>
<dbReference type="Pfam" id="PF00296">
    <property type="entry name" value="Bac_luciferase"/>
    <property type="match status" value="1"/>
</dbReference>
<feature type="domain" description="Luciferase-like" evidence="2">
    <location>
        <begin position="16"/>
        <end position="235"/>
    </location>
</feature>
<feature type="region of interest" description="Disordered" evidence="1">
    <location>
        <begin position="254"/>
        <end position="275"/>
    </location>
</feature>
<dbReference type="Gene3D" id="3.20.20.30">
    <property type="entry name" value="Luciferase-like domain"/>
    <property type="match status" value="1"/>
</dbReference>
<dbReference type="EMBL" id="BAABGT010000030">
    <property type="protein sequence ID" value="GAA4545098.1"/>
    <property type="molecule type" value="Genomic_DNA"/>
</dbReference>
<dbReference type="Proteomes" id="UP001501598">
    <property type="component" value="Unassembled WGS sequence"/>
</dbReference>
<proteinExistence type="predicted"/>
<dbReference type="SUPFAM" id="SSF51679">
    <property type="entry name" value="Bacterial luciferase-like"/>
    <property type="match status" value="1"/>
</dbReference>
<evidence type="ECO:0000313" key="3">
    <source>
        <dbReference type="EMBL" id="GAA4545098.1"/>
    </source>
</evidence>
<evidence type="ECO:0000256" key="1">
    <source>
        <dbReference type="SAM" id="MobiDB-lite"/>
    </source>
</evidence>